<evidence type="ECO:0000313" key="4">
    <source>
        <dbReference type="EnsemblMetazoa" id="HelroP140744"/>
    </source>
</evidence>
<proteinExistence type="predicted"/>
<dbReference type="InterPro" id="IPR011993">
    <property type="entry name" value="PH-like_dom_sf"/>
</dbReference>
<reference evidence="4" key="3">
    <citation type="submission" date="2015-06" db="UniProtKB">
        <authorList>
            <consortium name="EnsemblMetazoa"/>
        </authorList>
    </citation>
    <scope>IDENTIFICATION</scope>
</reference>
<feature type="domain" description="PH" evidence="1">
    <location>
        <begin position="209"/>
        <end position="327"/>
    </location>
</feature>
<dbReference type="AlphaFoldDB" id="T1EJ17"/>
<dbReference type="SUPFAM" id="SSF48425">
    <property type="entry name" value="Sec7 domain"/>
    <property type="match status" value="1"/>
</dbReference>
<dbReference type="InParanoid" id="T1EJ17"/>
<dbReference type="Gene3D" id="2.30.29.30">
    <property type="entry name" value="Pleckstrin-homology domain (PH domain)/Phosphotyrosine-binding domain (PTB)"/>
    <property type="match status" value="1"/>
</dbReference>
<dbReference type="PROSITE" id="PS50003">
    <property type="entry name" value="PH_DOMAIN"/>
    <property type="match status" value="1"/>
</dbReference>
<dbReference type="OrthoDB" id="2157641at2759"/>
<dbReference type="InterPro" id="IPR000904">
    <property type="entry name" value="Sec7_dom"/>
</dbReference>
<dbReference type="SMART" id="SM00233">
    <property type="entry name" value="PH"/>
    <property type="match status" value="1"/>
</dbReference>
<dbReference type="EMBL" id="AMQM01005347">
    <property type="status" value="NOT_ANNOTATED_CDS"/>
    <property type="molecule type" value="Genomic_DNA"/>
</dbReference>
<dbReference type="OMA" id="LEWTINE"/>
<dbReference type="EnsemblMetazoa" id="HelroT140744">
    <property type="protein sequence ID" value="HelroP140744"/>
    <property type="gene ID" value="HelroG140744"/>
</dbReference>
<evidence type="ECO:0000259" key="1">
    <source>
        <dbReference type="PROSITE" id="PS50003"/>
    </source>
</evidence>
<feature type="domain" description="SEC7" evidence="2">
    <location>
        <begin position="12"/>
        <end position="166"/>
    </location>
</feature>
<evidence type="ECO:0000259" key="2">
    <source>
        <dbReference type="PROSITE" id="PS50190"/>
    </source>
</evidence>
<dbReference type="InterPro" id="IPR001849">
    <property type="entry name" value="PH_domain"/>
</dbReference>
<dbReference type="SMART" id="SM00222">
    <property type="entry name" value="Sec7"/>
    <property type="match status" value="1"/>
</dbReference>
<dbReference type="SUPFAM" id="SSF50729">
    <property type="entry name" value="PH domain-like"/>
    <property type="match status" value="1"/>
</dbReference>
<dbReference type="CDD" id="cd00171">
    <property type="entry name" value="Sec7"/>
    <property type="match status" value="1"/>
</dbReference>
<dbReference type="KEGG" id="hro:HELRODRAFT_140744"/>
<dbReference type="eggNOG" id="KOG0932">
    <property type="taxonomic scope" value="Eukaryota"/>
</dbReference>
<dbReference type="Gene3D" id="1.10.1000.11">
    <property type="entry name" value="Arf Nucleotide-binding Site Opener,domain 2"/>
    <property type="match status" value="1"/>
</dbReference>
<keyword evidence="5" id="KW-1185">Reference proteome</keyword>
<dbReference type="InterPro" id="IPR041681">
    <property type="entry name" value="PH_9"/>
</dbReference>
<reference evidence="3 5" key="2">
    <citation type="journal article" date="2013" name="Nature">
        <title>Insights into bilaterian evolution from three spiralian genomes.</title>
        <authorList>
            <person name="Simakov O."/>
            <person name="Marletaz F."/>
            <person name="Cho S.J."/>
            <person name="Edsinger-Gonzales E."/>
            <person name="Havlak P."/>
            <person name="Hellsten U."/>
            <person name="Kuo D.H."/>
            <person name="Larsson T."/>
            <person name="Lv J."/>
            <person name="Arendt D."/>
            <person name="Savage R."/>
            <person name="Osoegawa K."/>
            <person name="de Jong P."/>
            <person name="Grimwood J."/>
            <person name="Chapman J.A."/>
            <person name="Shapiro H."/>
            <person name="Aerts A."/>
            <person name="Otillar R.P."/>
            <person name="Terry A.Y."/>
            <person name="Boore J.L."/>
            <person name="Grigoriev I.V."/>
            <person name="Lindberg D.R."/>
            <person name="Seaver E.C."/>
            <person name="Weisblat D.A."/>
            <person name="Putnam N.H."/>
            <person name="Rokhsar D.S."/>
        </authorList>
    </citation>
    <scope>NUCLEOTIDE SEQUENCE</scope>
</reference>
<dbReference type="InterPro" id="IPR023394">
    <property type="entry name" value="Sec7_C_sf"/>
</dbReference>
<accession>T1EJ17</accession>
<dbReference type="InterPro" id="IPR035999">
    <property type="entry name" value="Sec7_dom_sf"/>
</dbReference>
<sequence length="406" mass="46425">TTSSSKNPTSKDADFPSAKRLAKRLYKLDGFNKTDVAKHLGKKDSFSNLVGQEYLKNFDFRSQKLDEALRVFLGRVTLVGETQERERVLAHFSHRFLQCNPDFVLSDDSCHTLICAMMLLNTDHCSQMVSRKMTQEEFIDNLSSLNDGMDFPRELLKQVYTSVCKNPFECYIEDGSHLLLDESVMTSSTAAAPIGANPFLHVPDLKLLKEFRRGYVMRKCCMDSDGHKTSMGRRGWRMYYATIRDTFLFLYKDEHIPKRTDHSSLQDHHHSSNAVRLHHAYAEKADDYHKKQHVFRLYTCDSAQFLFQTSDASECKAWMTTINLVAATLSSAPLPGAVGSQKKFQRPLMPCSVTKLSLPEQLKKFQQVLSTVSEELAVHKQSEVPKGSKTNVISDHEEKQRFLEFE</sequence>
<dbReference type="Proteomes" id="UP000015101">
    <property type="component" value="Unassembled WGS sequence"/>
</dbReference>
<dbReference type="PROSITE" id="PS50190">
    <property type="entry name" value="SEC7"/>
    <property type="match status" value="1"/>
</dbReference>
<reference evidence="5" key="1">
    <citation type="submission" date="2012-12" db="EMBL/GenBank/DDBJ databases">
        <authorList>
            <person name="Hellsten U."/>
            <person name="Grimwood J."/>
            <person name="Chapman J.A."/>
            <person name="Shapiro H."/>
            <person name="Aerts A."/>
            <person name="Otillar R.P."/>
            <person name="Terry A.Y."/>
            <person name="Boore J.L."/>
            <person name="Simakov O."/>
            <person name="Marletaz F."/>
            <person name="Cho S.-J."/>
            <person name="Edsinger-Gonzales E."/>
            <person name="Havlak P."/>
            <person name="Kuo D.-H."/>
            <person name="Larsson T."/>
            <person name="Lv J."/>
            <person name="Arendt D."/>
            <person name="Savage R."/>
            <person name="Osoegawa K."/>
            <person name="de Jong P."/>
            <person name="Lindberg D.R."/>
            <person name="Seaver E.C."/>
            <person name="Weisblat D.A."/>
            <person name="Putnam N.H."/>
            <person name="Grigoriev I.V."/>
            <person name="Rokhsar D.S."/>
        </authorList>
    </citation>
    <scope>NUCLEOTIDE SEQUENCE</scope>
</reference>
<dbReference type="PANTHER" id="PTHR10663">
    <property type="entry name" value="GUANYL-NUCLEOTIDE EXCHANGE FACTOR"/>
    <property type="match status" value="1"/>
</dbReference>
<dbReference type="GO" id="GO:0005085">
    <property type="term" value="F:guanyl-nucleotide exchange factor activity"/>
    <property type="evidence" value="ECO:0007669"/>
    <property type="project" value="InterPro"/>
</dbReference>
<evidence type="ECO:0008006" key="6">
    <source>
        <dbReference type="Google" id="ProtNLM"/>
    </source>
</evidence>
<organism evidence="4 5">
    <name type="scientific">Helobdella robusta</name>
    <name type="common">Californian leech</name>
    <dbReference type="NCBI Taxonomy" id="6412"/>
    <lineage>
        <taxon>Eukaryota</taxon>
        <taxon>Metazoa</taxon>
        <taxon>Spiralia</taxon>
        <taxon>Lophotrochozoa</taxon>
        <taxon>Annelida</taxon>
        <taxon>Clitellata</taxon>
        <taxon>Hirudinea</taxon>
        <taxon>Rhynchobdellida</taxon>
        <taxon>Glossiphoniidae</taxon>
        <taxon>Helobdella</taxon>
    </lineage>
</organism>
<evidence type="ECO:0000313" key="5">
    <source>
        <dbReference type="Proteomes" id="UP000015101"/>
    </source>
</evidence>
<dbReference type="Pfam" id="PF15410">
    <property type="entry name" value="PH_9"/>
    <property type="match status" value="1"/>
</dbReference>
<dbReference type="GeneID" id="20196567"/>
<dbReference type="EMBL" id="KB096900">
    <property type="protein sequence ID" value="ESO00606.1"/>
    <property type="molecule type" value="Genomic_DNA"/>
</dbReference>
<dbReference type="Pfam" id="PF01369">
    <property type="entry name" value="Sec7"/>
    <property type="match status" value="1"/>
</dbReference>
<gene>
    <name evidence="4" type="primary">20196567</name>
    <name evidence="3" type="ORF">HELRODRAFT_140744</name>
</gene>
<evidence type="ECO:0000313" key="3">
    <source>
        <dbReference type="EMBL" id="ESO00606.1"/>
    </source>
</evidence>
<name>T1EJ17_HELRO</name>
<dbReference type="HOGENOM" id="CLU_011021_1_1_1"/>
<dbReference type="PANTHER" id="PTHR10663:SF376">
    <property type="entry name" value="PH AND SEC7 DOMAIN-CONTAINING PROTEIN"/>
    <property type="match status" value="1"/>
</dbReference>
<dbReference type="RefSeq" id="XP_009021243.1">
    <property type="nucleotide sequence ID" value="XM_009022995.1"/>
</dbReference>
<dbReference type="GO" id="GO:0032012">
    <property type="term" value="P:regulation of ARF protein signal transduction"/>
    <property type="evidence" value="ECO:0007669"/>
    <property type="project" value="InterPro"/>
</dbReference>
<protein>
    <recommendedName>
        <fullName evidence="6">SEC7 domain-containing protein</fullName>
    </recommendedName>
</protein>
<dbReference type="CTD" id="20196567"/>